<evidence type="ECO:0000313" key="2">
    <source>
        <dbReference type="Proteomes" id="UP000054783"/>
    </source>
</evidence>
<proteinExistence type="predicted"/>
<accession>A0A0V0ZNA8</accession>
<reference evidence="1 2" key="1">
    <citation type="submission" date="2015-01" db="EMBL/GenBank/DDBJ databases">
        <title>Evolution of Trichinella species and genotypes.</title>
        <authorList>
            <person name="Korhonen P.K."/>
            <person name="Edoardo P."/>
            <person name="Giuseppe L.R."/>
            <person name="Gasser R.B."/>
        </authorList>
    </citation>
    <scope>NUCLEOTIDE SEQUENCE [LARGE SCALE GENOMIC DNA]</scope>
    <source>
        <strain evidence="1">ISS2496</strain>
    </source>
</reference>
<keyword evidence="2" id="KW-1185">Reference proteome</keyword>
<evidence type="ECO:0000313" key="1">
    <source>
        <dbReference type="EMBL" id="KRY13769.1"/>
    </source>
</evidence>
<name>A0A0V0ZNA8_9BILA</name>
<sequence length="65" mass="7577">MHFDFDVFGANAPSTIIDKYRFRSLSNTIPNQRAILFKQQRTANITVKHLPVTYFSHNRLQTPDP</sequence>
<dbReference type="EMBL" id="JYDQ01000131">
    <property type="protein sequence ID" value="KRY13769.1"/>
    <property type="molecule type" value="Genomic_DNA"/>
</dbReference>
<protein>
    <submittedName>
        <fullName evidence="1">Uncharacterized protein</fullName>
    </submittedName>
</protein>
<organism evidence="1 2">
    <name type="scientific">Trichinella patagoniensis</name>
    <dbReference type="NCBI Taxonomy" id="990121"/>
    <lineage>
        <taxon>Eukaryota</taxon>
        <taxon>Metazoa</taxon>
        <taxon>Ecdysozoa</taxon>
        <taxon>Nematoda</taxon>
        <taxon>Enoplea</taxon>
        <taxon>Dorylaimia</taxon>
        <taxon>Trichinellida</taxon>
        <taxon>Trichinellidae</taxon>
        <taxon>Trichinella</taxon>
    </lineage>
</organism>
<comment type="caution">
    <text evidence="1">The sequence shown here is derived from an EMBL/GenBank/DDBJ whole genome shotgun (WGS) entry which is preliminary data.</text>
</comment>
<dbReference type="AlphaFoldDB" id="A0A0V0ZNA8"/>
<dbReference type="OrthoDB" id="5939387at2759"/>
<dbReference type="Proteomes" id="UP000054783">
    <property type="component" value="Unassembled WGS sequence"/>
</dbReference>
<gene>
    <name evidence="1" type="ORF">T12_12872</name>
</gene>